<proteinExistence type="inferred from homology"/>
<evidence type="ECO:0000256" key="3">
    <source>
        <dbReference type="ARBA" id="ARBA00023143"/>
    </source>
</evidence>
<evidence type="ECO:0000256" key="4">
    <source>
        <dbReference type="RuleBase" id="RU362073"/>
    </source>
</evidence>
<dbReference type="PANTHER" id="PTHR42792">
    <property type="entry name" value="FLAGELLIN"/>
    <property type="match status" value="1"/>
</dbReference>
<evidence type="ECO:0000256" key="2">
    <source>
        <dbReference type="ARBA" id="ARBA00020110"/>
    </source>
</evidence>
<gene>
    <name evidence="7" type="ordered locus">TherJR_2793</name>
</gene>
<dbReference type="SUPFAM" id="SSF64518">
    <property type="entry name" value="Phase 1 flagellin"/>
    <property type="match status" value="1"/>
</dbReference>
<keyword evidence="7" id="KW-0969">Cilium</keyword>
<organism evidence="7 8">
    <name type="scientific">Thermincola potens (strain JR)</name>
    <dbReference type="NCBI Taxonomy" id="635013"/>
    <lineage>
        <taxon>Bacteria</taxon>
        <taxon>Bacillati</taxon>
        <taxon>Bacillota</taxon>
        <taxon>Clostridia</taxon>
        <taxon>Eubacteriales</taxon>
        <taxon>Thermincolaceae</taxon>
        <taxon>Thermincola</taxon>
    </lineage>
</organism>
<keyword evidence="4" id="KW-0964">Secreted</keyword>
<comment type="function">
    <text evidence="4">Flagellin is the subunit protein which polymerizes to form the filaments of bacterial flagella.</text>
</comment>
<dbReference type="Proteomes" id="UP000002377">
    <property type="component" value="Chromosome"/>
</dbReference>
<name>D5XCU9_THEPJ</name>
<dbReference type="KEGG" id="tjr:TherJR_2793"/>
<evidence type="ECO:0000313" key="8">
    <source>
        <dbReference type="Proteomes" id="UP000002377"/>
    </source>
</evidence>
<dbReference type="GO" id="GO:0005576">
    <property type="term" value="C:extracellular region"/>
    <property type="evidence" value="ECO:0007669"/>
    <property type="project" value="UniProtKB-SubCell"/>
</dbReference>
<accession>D5XCU9</accession>
<dbReference type="GO" id="GO:0005198">
    <property type="term" value="F:structural molecule activity"/>
    <property type="evidence" value="ECO:0007669"/>
    <property type="project" value="UniProtKB-UniRule"/>
</dbReference>
<dbReference type="PRINTS" id="PR00207">
    <property type="entry name" value="FLAGELLIN"/>
</dbReference>
<keyword evidence="3 4" id="KW-0975">Bacterial flagellum</keyword>
<reference evidence="7 8" key="1">
    <citation type="submission" date="2010-05" db="EMBL/GenBank/DDBJ databases">
        <title>Complete sequence of Thermincola sp. JR.</title>
        <authorList>
            <consortium name="US DOE Joint Genome Institute"/>
            <person name="Lucas S."/>
            <person name="Copeland A."/>
            <person name="Lapidus A."/>
            <person name="Cheng J.-F."/>
            <person name="Bruce D."/>
            <person name="Goodwin L."/>
            <person name="Pitluck S."/>
            <person name="Chertkov O."/>
            <person name="Detter J.C."/>
            <person name="Han C."/>
            <person name="Tapia R."/>
            <person name="Land M."/>
            <person name="Hauser L."/>
            <person name="Kyrpides N."/>
            <person name="Mikhailova N."/>
            <person name="Hazen T.C."/>
            <person name="Woyke T."/>
        </authorList>
    </citation>
    <scope>NUCLEOTIDE SEQUENCE [LARGE SCALE GENOMIC DNA]</scope>
    <source>
        <strain evidence="7 8">JR</strain>
    </source>
</reference>
<evidence type="ECO:0000313" key="7">
    <source>
        <dbReference type="EMBL" id="ADG83625.1"/>
    </source>
</evidence>
<comment type="similarity">
    <text evidence="1 4">Belongs to the bacterial flagellin family.</text>
</comment>
<feature type="domain" description="Flagellin C-terminal" evidence="6">
    <location>
        <begin position="190"/>
        <end position="275"/>
    </location>
</feature>
<dbReference type="InterPro" id="IPR046358">
    <property type="entry name" value="Flagellin_C"/>
</dbReference>
<dbReference type="STRING" id="635013.TherJR_2793"/>
<keyword evidence="8" id="KW-1185">Reference proteome</keyword>
<dbReference type="Gene3D" id="6.10.10.10">
    <property type="entry name" value="Flagellar export chaperone, C-terminal domain"/>
    <property type="match status" value="1"/>
</dbReference>
<protein>
    <recommendedName>
        <fullName evidence="2 4">Flagellin</fullName>
    </recommendedName>
</protein>
<dbReference type="Pfam" id="PF00700">
    <property type="entry name" value="Flagellin_C"/>
    <property type="match status" value="1"/>
</dbReference>
<evidence type="ECO:0000259" key="5">
    <source>
        <dbReference type="Pfam" id="PF00669"/>
    </source>
</evidence>
<dbReference type="InterPro" id="IPR001029">
    <property type="entry name" value="Flagellin_N"/>
</dbReference>
<dbReference type="GO" id="GO:0009288">
    <property type="term" value="C:bacterial-type flagellum"/>
    <property type="evidence" value="ECO:0007669"/>
    <property type="project" value="UniProtKB-SubCell"/>
</dbReference>
<dbReference type="Pfam" id="PF00669">
    <property type="entry name" value="Flagellin_N"/>
    <property type="match status" value="1"/>
</dbReference>
<dbReference type="InterPro" id="IPR042187">
    <property type="entry name" value="Flagellin_C_sub2"/>
</dbReference>
<comment type="subcellular location">
    <subcellularLocation>
        <location evidence="4">Secreted</location>
    </subcellularLocation>
    <subcellularLocation>
        <location evidence="4">Bacterial flagellum</location>
    </subcellularLocation>
</comment>
<evidence type="ECO:0000256" key="1">
    <source>
        <dbReference type="ARBA" id="ARBA00005709"/>
    </source>
</evidence>
<dbReference type="AlphaFoldDB" id="D5XCU9"/>
<evidence type="ECO:0000259" key="6">
    <source>
        <dbReference type="Pfam" id="PF00700"/>
    </source>
</evidence>
<feature type="domain" description="Flagellin N-terminal" evidence="5">
    <location>
        <begin position="3"/>
        <end position="139"/>
    </location>
</feature>
<dbReference type="InterPro" id="IPR001492">
    <property type="entry name" value="Flagellin"/>
</dbReference>
<keyword evidence="7" id="KW-0966">Cell projection</keyword>
<dbReference type="OrthoDB" id="9796789at2"/>
<dbReference type="eggNOG" id="COG1344">
    <property type="taxonomic scope" value="Bacteria"/>
</dbReference>
<dbReference type="EMBL" id="CP002028">
    <property type="protein sequence ID" value="ADG83625.1"/>
    <property type="molecule type" value="Genomic_DNA"/>
</dbReference>
<keyword evidence="7" id="KW-0282">Flagellum</keyword>
<dbReference type="Gene3D" id="1.20.1330.10">
    <property type="entry name" value="f41 fragment of flagellin, N-terminal domain"/>
    <property type="match status" value="1"/>
</dbReference>
<dbReference type="RefSeq" id="WP_013121615.1">
    <property type="nucleotide sequence ID" value="NC_014152.1"/>
</dbReference>
<dbReference type="PANTHER" id="PTHR42792:SF2">
    <property type="entry name" value="FLAGELLIN"/>
    <property type="match status" value="1"/>
</dbReference>
<sequence>MRINNNISALFAQNKLANTNNALAKSLEKLSSGLRINRAGDDAAGLAISEKMRGQIGGLNQAVRNAQDAISLIQTAEGALNETHSILQRMRELAVQAANDTNTSGDRKKIKDELSELVNELNRIASQTEFNTKKLLTGSFVGKFQIGANTGQNVKLSITTMNASALGVAASTFASIDNASVGQSVADNLIGKIDQAISDVSDERSKLGAYQNRLEHTISNLQTSAENLQAAESRIRDVDMAAEMVKFTKNQILVQAGTAMLAQANMAPQNVLKLLG</sequence>
<dbReference type="HOGENOM" id="CLU_011142_2_0_9"/>